<keyword evidence="5 7" id="KW-1133">Transmembrane helix</keyword>
<feature type="transmembrane region" description="Helical" evidence="7">
    <location>
        <begin position="217"/>
        <end position="237"/>
    </location>
</feature>
<dbReference type="Gene3D" id="1.10.3720.10">
    <property type="entry name" value="MetI-like"/>
    <property type="match status" value="1"/>
</dbReference>
<dbReference type="SUPFAM" id="SSF161098">
    <property type="entry name" value="MetI-like"/>
    <property type="match status" value="1"/>
</dbReference>
<dbReference type="EMBL" id="QVIA01000007">
    <property type="protein sequence ID" value="RGC32990.1"/>
    <property type="molecule type" value="Genomic_DNA"/>
</dbReference>
<dbReference type="PANTHER" id="PTHR30193">
    <property type="entry name" value="ABC TRANSPORTER PERMEASE PROTEIN"/>
    <property type="match status" value="1"/>
</dbReference>
<evidence type="ECO:0000256" key="2">
    <source>
        <dbReference type="ARBA" id="ARBA00022448"/>
    </source>
</evidence>
<feature type="transmembrane region" description="Helical" evidence="7">
    <location>
        <begin position="110"/>
        <end position="130"/>
    </location>
</feature>
<feature type="domain" description="ABC transmembrane type-1" evidence="8">
    <location>
        <begin position="73"/>
        <end position="285"/>
    </location>
</feature>
<dbReference type="InterPro" id="IPR000515">
    <property type="entry name" value="MetI-like"/>
</dbReference>
<dbReference type="PROSITE" id="PS50928">
    <property type="entry name" value="ABC_TM1"/>
    <property type="match status" value="1"/>
</dbReference>
<feature type="transmembrane region" description="Helical" evidence="7">
    <location>
        <begin position="15"/>
        <end position="37"/>
    </location>
</feature>
<dbReference type="Proteomes" id="UP000261111">
    <property type="component" value="Unassembled WGS sequence"/>
</dbReference>
<dbReference type="GO" id="GO:0005886">
    <property type="term" value="C:plasma membrane"/>
    <property type="evidence" value="ECO:0007669"/>
    <property type="project" value="UniProtKB-SubCell"/>
</dbReference>
<dbReference type="InterPro" id="IPR051393">
    <property type="entry name" value="ABC_transporter_permease"/>
</dbReference>
<comment type="subcellular location">
    <subcellularLocation>
        <location evidence="1 7">Cell membrane</location>
        <topology evidence="1 7">Multi-pass membrane protein</topology>
    </subcellularLocation>
</comment>
<comment type="similarity">
    <text evidence="7">Belongs to the binding-protein-dependent transport system permease family.</text>
</comment>
<evidence type="ECO:0000313" key="10">
    <source>
        <dbReference type="Proteomes" id="UP000261111"/>
    </source>
</evidence>
<proteinExistence type="inferred from homology"/>
<feature type="transmembrane region" description="Helical" evidence="7">
    <location>
        <begin position="264"/>
        <end position="289"/>
    </location>
</feature>
<sequence length="309" mass="35610">MSVVNKKKKMKKAGILLLFLAPYFVLLFIFKILPIFANFYYSFREIEVQTAGTFIGLKNYKMLFQDPLFYKVLKNTFTYLLYVGPVNIIFGFLLALLLNQKLKGTTFSRAVIFVPYILMTTLVGITFRYILDGNNGILNHYLSFLGIEPVFWLTKTSTAMLGIAVASIWWTIGYNTVIYLAALQDVPRDLIEAASIDGANRFQRLVRIIIPYVKNTTFFVVLTTVIYSMQVFGQVYVMTSGGPNYSTLTFVQYLYIKAFREFKLGYAATIGVVLFIIILLMSVVIYGVFLDRDEWRIKRSQRRRGKHEK</sequence>
<feature type="transmembrane region" description="Helical" evidence="7">
    <location>
        <begin position="150"/>
        <end position="172"/>
    </location>
</feature>
<feature type="transmembrane region" description="Helical" evidence="7">
    <location>
        <begin position="79"/>
        <end position="98"/>
    </location>
</feature>
<evidence type="ECO:0000256" key="6">
    <source>
        <dbReference type="ARBA" id="ARBA00023136"/>
    </source>
</evidence>
<keyword evidence="6 7" id="KW-0472">Membrane</keyword>
<comment type="caution">
    <text evidence="9">The sequence shown here is derived from an EMBL/GenBank/DDBJ whole genome shotgun (WGS) entry which is preliminary data.</text>
</comment>
<dbReference type="GO" id="GO:0055085">
    <property type="term" value="P:transmembrane transport"/>
    <property type="evidence" value="ECO:0007669"/>
    <property type="project" value="InterPro"/>
</dbReference>
<organism evidence="9 10">
    <name type="scientific">Hungatella hathewayi</name>
    <dbReference type="NCBI Taxonomy" id="154046"/>
    <lineage>
        <taxon>Bacteria</taxon>
        <taxon>Bacillati</taxon>
        <taxon>Bacillota</taxon>
        <taxon>Clostridia</taxon>
        <taxon>Lachnospirales</taxon>
        <taxon>Lachnospiraceae</taxon>
        <taxon>Hungatella</taxon>
    </lineage>
</organism>
<evidence type="ECO:0000256" key="3">
    <source>
        <dbReference type="ARBA" id="ARBA00022475"/>
    </source>
</evidence>
<dbReference type="AlphaFoldDB" id="A0A3E2WXT6"/>
<dbReference type="Pfam" id="PF00528">
    <property type="entry name" value="BPD_transp_1"/>
    <property type="match status" value="1"/>
</dbReference>
<dbReference type="CDD" id="cd06261">
    <property type="entry name" value="TM_PBP2"/>
    <property type="match status" value="1"/>
</dbReference>
<reference evidence="9 10" key="1">
    <citation type="submission" date="2018-08" db="EMBL/GenBank/DDBJ databases">
        <title>A genome reference for cultivated species of the human gut microbiota.</title>
        <authorList>
            <person name="Zou Y."/>
            <person name="Xue W."/>
            <person name="Luo G."/>
        </authorList>
    </citation>
    <scope>NUCLEOTIDE SEQUENCE [LARGE SCALE GENOMIC DNA]</scope>
    <source>
        <strain evidence="9 10">AF19-21</strain>
    </source>
</reference>
<evidence type="ECO:0000256" key="4">
    <source>
        <dbReference type="ARBA" id="ARBA00022692"/>
    </source>
</evidence>
<gene>
    <name evidence="9" type="ORF">DWX41_07940</name>
</gene>
<evidence type="ECO:0000313" key="9">
    <source>
        <dbReference type="EMBL" id="RGC32990.1"/>
    </source>
</evidence>
<evidence type="ECO:0000256" key="1">
    <source>
        <dbReference type="ARBA" id="ARBA00004651"/>
    </source>
</evidence>
<accession>A0A3E2WXT6</accession>
<evidence type="ECO:0000256" key="5">
    <source>
        <dbReference type="ARBA" id="ARBA00022989"/>
    </source>
</evidence>
<evidence type="ECO:0000256" key="7">
    <source>
        <dbReference type="RuleBase" id="RU363032"/>
    </source>
</evidence>
<name>A0A3E2WXT6_9FIRM</name>
<keyword evidence="4 7" id="KW-0812">Transmembrane</keyword>
<keyword evidence="2 7" id="KW-0813">Transport</keyword>
<dbReference type="PANTHER" id="PTHR30193:SF37">
    <property type="entry name" value="INNER MEMBRANE ABC TRANSPORTER PERMEASE PROTEIN YCJO"/>
    <property type="match status" value="1"/>
</dbReference>
<protein>
    <submittedName>
        <fullName evidence="9">Sugar ABC transporter permease</fullName>
    </submittedName>
</protein>
<keyword evidence="3" id="KW-1003">Cell membrane</keyword>
<dbReference type="InterPro" id="IPR035906">
    <property type="entry name" value="MetI-like_sf"/>
</dbReference>
<evidence type="ECO:0000259" key="8">
    <source>
        <dbReference type="PROSITE" id="PS50928"/>
    </source>
</evidence>